<evidence type="ECO:0000313" key="4">
    <source>
        <dbReference type="Proteomes" id="UP000824988"/>
    </source>
</evidence>
<dbReference type="KEGG" id="moz:MoryE10_14880"/>
<gene>
    <name evidence="3" type="ORF">MoryE10_14880</name>
</gene>
<dbReference type="InterPro" id="IPR008258">
    <property type="entry name" value="Transglycosylase_SLT_dom_1"/>
</dbReference>
<dbReference type="AlphaFoldDB" id="A0A8D4VNQ7"/>
<evidence type="ECO:0000313" key="3">
    <source>
        <dbReference type="EMBL" id="BBL70882.1"/>
    </source>
</evidence>
<name>A0A8D4VNQ7_9GAMM</name>
<dbReference type="Proteomes" id="UP000824988">
    <property type="component" value="Chromosome"/>
</dbReference>
<reference evidence="3" key="1">
    <citation type="submission" date="2019-06" db="EMBL/GenBank/DDBJ databases">
        <title>Complete genome sequence of Methylogaea oryzae strain JCM16910.</title>
        <authorList>
            <person name="Asakawa S."/>
        </authorList>
    </citation>
    <scope>NUCLEOTIDE SEQUENCE</scope>
    <source>
        <strain evidence="3">E10</strain>
    </source>
</reference>
<organism evidence="3 4">
    <name type="scientific">Methylogaea oryzae</name>
    <dbReference type="NCBI Taxonomy" id="1295382"/>
    <lineage>
        <taxon>Bacteria</taxon>
        <taxon>Pseudomonadati</taxon>
        <taxon>Pseudomonadota</taxon>
        <taxon>Gammaproteobacteria</taxon>
        <taxon>Methylococcales</taxon>
        <taxon>Methylococcaceae</taxon>
        <taxon>Methylogaea</taxon>
    </lineage>
</organism>
<keyword evidence="4" id="KW-1185">Reference proteome</keyword>
<feature type="region of interest" description="Disordered" evidence="1">
    <location>
        <begin position="1"/>
        <end position="23"/>
    </location>
</feature>
<accession>A0A8D4VNQ7</accession>
<dbReference type="EMBL" id="AP019782">
    <property type="protein sequence ID" value="BBL70882.1"/>
    <property type="molecule type" value="Genomic_DNA"/>
</dbReference>
<proteinExistence type="predicted"/>
<dbReference type="CDD" id="cd16894">
    <property type="entry name" value="MltD-like"/>
    <property type="match status" value="1"/>
</dbReference>
<feature type="domain" description="Transglycosylase SLT" evidence="2">
    <location>
        <begin position="168"/>
        <end position="257"/>
    </location>
</feature>
<sequence>MPQASAPLIFPEDAQEPVHRSSELFPRPSEIEPQVRFWKKVYATWNRGQAAIHDKRHMNVVYEVVQIPGEAGDSLTAGQKEFVQARLDDWRRRLGDLESKLAAGAALSGEEQALVQRMAQISGDNGAIFGAAQRLRYQRGLRERFKSGLAIGARYDNQYKEIFRNAGLPEDLAYLPHVESSFQHNAHSSAGALGIWQFTAGAARMFMGNASAAARLDPIASTYGAARYLSHAYDKLGSWPLAVTSYNHGISGMLRAKDLFGHDFPRIVKEYDHPLFGFASRNYYAEFLAARDIASQPERFFPEGLSN</sequence>
<protein>
    <recommendedName>
        <fullName evidence="2">Transglycosylase SLT domain-containing protein</fullName>
    </recommendedName>
</protein>
<evidence type="ECO:0000259" key="2">
    <source>
        <dbReference type="Pfam" id="PF01464"/>
    </source>
</evidence>
<dbReference type="Pfam" id="PF01464">
    <property type="entry name" value="SLT"/>
    <property type="match status" value="1"/>
</dbReference>
<evidence type="ECO:0000256" key="1">
    <source>
        <dbReference type="SAM" id="MobiDB-lite"/>
    </source>
</evidence>